<evidence type="ECO:0000256" key="2">
    <source>
        <dbReference type="SAM" id="Coils"/>
    </source>
</evidence>
<feature type="compositionally biased region" description="Basic and acidic residues" evidence="3">
    <location>
        <begin position="135"/>
        <end position="150"/>
    </location>
</feature>
<dbReference type="RefSeq" id="XP_025829465.1">
    <property type="nucleotide sequence ID" value="XM_025973680.1"/>
</dbReference>
<name>A0A7F5QWG5_AGRPL</name>
<feature type="coiled-coil region" evidence="2">
    <location>
        <begin position="3"/>
        <end position="33"/>
    </location>
</feature>
<reference evidence="6" key="1">
    <citation type="submission" date="2025-08" db="UniProtKB">
        <authorList>
            <consortium name="RefSeq"/>
        </authorList>
    </citation>
    <scope>IDENTIFICATION</scope>
    <source>
        <tissue evidence="6">Entire body</tissue>
    </source>
</reference>
<protein>
    <submittedName>
        <fullName evidence="6">Troponin T, skeletal muscle</fullName>
    </submittedName>
</protein>
<dbReference type="AlphaFoldDB" id="A0A7F5QWG5"/>
<dbReference type="PANTHER" id="PTHR13738:SF1">
    <property type="entry name" value="TROPONIN I"/>
    <property type="match status" value="1"/>
</dbReference>
<keyword evidence="5" id="KW-1185">Reference proteome</keyword>
<dbReference type="InterPro" id="IPR050875">
    <property type="entry name" value="Troponin_I"/>
</dbReference>
<feature type="domain" description="Sorting nexin protein WASP-binding" evidence="4">
    <location>
        <begin position="240"/>
        <end position="304"/>
    </location>
</feature>
<evidence type="ECO:0000256" key="1">
    <source>
        <dbReference type="ARBA" id="ARBA00009930"/>
    </source>
</evidence>
<dbReference type="GO" id="GO:0006936">
    <property type="term" value="P:muscle contraction"/>
    <property type="evidence" value="ECO:0007669"/>
    <property type="project" value="TreeGrafter"/>
</dbReference>
<evidence type="ECO:0000313" key="5">
    <source>
        <dbReference type="Proteomes" id="UP000192223"/>
    </source>
</evidence>
<dbReference type="InParanoid" id="A0A7F5QWG5"/>
<dbReference type="SUPFAM" id="SSF90250">
    <property type="entry name" value="Troponin coil-coiled subunits"/>
    <property type="match status" value="2"/>
</dbReference>
<dbReference type="PANTHER" id="PTHR13738">
    <property type="entry name" value="TROPONIN I"/>
    <property type="match status" value="1"/>
</dbReference>
<accession>A0A7F5QWG5</accession>
<evidence type="ECO:0000259" key="4">
    <source>
        <dbReference type="Pfam" id="PF10456"/>
    </source>
</evidence>
<keyword evidence="2" id="KW-0175">Coiled coil</keyword>
<feature type="region of interest" description="Disordered" evidence="3">
    <location>
        <begin position="135"/>
        <end position="189"/>
    </location>
</feature>
<gene>
    <name evidence="6" type="primary">LOC108741077</name>
</gene>
<dbReference type="Pfam" id="PF10456">
    <property type="entry name" value="BAR_3_WASP_bdg"/>
    <property type="match status" value="1"/>
</dbReference>
<dbReference type="OrthoDB" id="371899at2759"/>
<dbReference type="Pfam" id="PF00992">
    <property type="entry name" value="Troponin"/>
    <property type="match status" value="2"/>
</dbReference>
<dbReference type="InterPro" id="IPR038077">
    <property type="entry name" value="Troponin_sf"/>
</dbReference>
<dbReference type="GeneID" id="108741077"/>
<dbReference type="InterPro" id="IPR001978">
    <property type="entry name" value="Troponin"/>
</dbReference>
<dbReference type="Proteomes" id="UP000192223">
    <property type="component" value="Unplaced"/>
</dbReference>
<dbReference type="InterPro" id="IPR019497">
    <property type="entry name" value="Sorting_nexin_WASP-bd-dom"/>
</dbReference>
<organism evidence="5 6">
    <name type="scientific">Agrilus planipennis</name>
    <name type="common">Emerald ash borer</name>
    <name type="synonym">Agrilus marcopoli</name>
    <dbReference type="NCBI Taxonomy" id="224129"/>
    <lineage>
        <taxon>Eukaryota</taxon>
        <taxon>Metazoa</taxon>
        <taxon>Ecdysozoa</taxon>
        <taxon>Arthropoda</taxon>
        <taxon>Hexapoda</taxon>
        <taxon>Insecta</taxon>
        <taxon>Pterygota</taxon>
        <taxon>Neoptera</taxon>
        <taxon>Endopterygota</taxon>
        <taxon>Coleoptera</taxon>
        <taxon>Polyphaga</taxon>
        <taxon>Elateriformia</taxon>
        <taxon>Buprestoidea</taxon>
        <taxon>Buprestidae</taxon>
        <taxon>Agrilinae</taxon>
        <taxon>Agrilus</taxon>
    </lineage>
</organism>
<dbReference type="KEGG" id="apln:108741077"/>
<evidence type="ECO:0000256" key="3">
    <source>
        <dbReference type="SAM" id="MobiDB-lite"/>
    </source>
</evidence>
<comment type="similarity">
    <text evidence="1">Belongs to the troponin I family.</text>
</comment>
<dbReference type="Gene3D" id="1.20.5.350">
    <property type="match status" value="2"/>
</dbReference>
<proteinExistence type="inferred from homology"/>
<feature type="region of interest" description="Disordered" evidence="3">
    <location>
        <begin position="367"/>
        <end position="390"/>
    </location>
</feature>
<evidence type="ECO:0000313" key="6">
    <source>
        <dbReference type="RefSeq" id="XP_025829465.1"/>
    </source>
</evidence>
<sequence length="390" mass="45179">MTIARLLLRKKAAEELKKEQERKAAERRRIIEERCGKPKPLDDANEELLKSVARSYHERIVRLEEQKFDLEYEVKRKDYEIADLNSQVNDLRGKFIKPTLKKVSKYENKFAKLQKKAAEFNFRNQLKVVKKKEFTLEEEDKEPKKSEKAECGGPPQIPAPLLTPTPNLMDDWGSSAQPQPVAANDNDGWDDDWDEDPYSEIQGNAHHQHEQLYSNETNHNLNPRGDADNFSEASFGGIDNKGIKRIGTAYFDIGKIYEDQPKLDWEPLADKLYVYRGITGAFPDIFAIHRGAQQKRKECEKINMPPGQLNEIADLNSQVNDLRGKFIKPTLKKVSKYENKFAKLQKKAAEFNFRNQLKVVKKKEFTLEEEDKEKKPDWSKKGEKVQEAEA</sequence>
<dbReference type="GO" id="GO:0005861">
    <property type="term" value="C:troponin complex"/>
    <property type="evidence" value="ECO:0007669"/>
    <property type="project" value="InterPro"/>
</dbReference>